<accession>A0A8J4XVY3</accession>
<name>A0A8J4XVY3_CHIOP</name>
<dbReference type="GO" id="GO:0046872">
    <property type="term" value="F:metal ion binding"/>
    <property type="evidence" value="ECO:0007669"/>
    <property type="project" value="UniProtKB-KW"/>
</dbReference>
<dbReference type="Pfam" id="PF13359">
    <property type="entry name" value="DDE_Tnp_4"/>
    <property type="match status" value="1"/>
</dbReference>
<proteinExistence type="predicted"/>
<dbReference type="InterPro" id="IPR027806">
    <property type="entry name" value="HARBI1_dom"/>
</dbReference>
<keyword evidence="2" id="KW-0479">Metal-binding</keyword>
<dbReference type="AlphaFoldDB" id="A0A8J4XVY3"/>
<dbReference type="EMBL" id="JACEEZ010019255">
    <property type="protein sequence ID" value="KAG0715883.1"/>
    <property type="molecule type" value="Genomic_DNA"/>
</dbReference>
<dbReference type="PRINTS" id="PR02086">
    <property type="entry name" value="PUTNUCHARBI1"/>
</dbReference>
<evidence type="ECO:0000259" key="3">
    <source>
        <dbReference type="Pfam" id="PF13359"/>
    </source>
</evidence>
<comment type="cofactor">
    <cofactor evidence="1">
        <name>a divalent metal cation</name>
        <dbReference type="ChEBI" id="CHEBI:60240"/>
    </cofactor>
</comment>
<keyword evidence="5" id="KW-1185">Reference proteome</keyword>
<organism evidence="4 5">
    <name type="scientific">Chionoecetes opilio</name>
    <name type="common">Atlantic snow crab</name>
    <name type="synonym">Cancer opilio</name>
    <dbReference type="NCBI Taxonomy" id="41210"/>
    <lineage>
        <taxon>Eukaryota</taxon>
        <taxon>Metazoa</taxon>
        <taxon>Ecdysozoa</taxon>
        <taxon>Arthropoda</taxon>
        <taxon>Crustacea</taxon>
        <taxon>Multicrustacea</taxon>
        <taxon>Malacostraca</taxon>
        <taxon>Eumalacostraca</taxon>
        <taxon>Eucarida</taxon>
        <taxon>Decapoda</taxon>
        <taxon>Pleocyemata</taxon>
        <taxon>Brachyura</taxon>
        <taxon>Eubrachyura</taxon>
        <taxon>Majoidea</taxon>
        <taxon>Majidae</taxon>
        <taxon>Chionoecetes</taxon>
    </lineage>
</organism>
<comment type="caution">
    <text evidence="4">The sequence shown here is derived from an EMBL/GenBank/DDBJ whole genome shotgun (WGS) entry which is preliminary data.</text>
</comment>
<sequence>MEAFLGVLYLRALRRERRFRDRLDLLALTDQELMKHYRFPRHELIELIEELEPQLGWRTRRTRAIPPHTQVLLALRILASGSFQHVIGDTTGTHIAIKAPSIDEHLYVNRKRYHSLNVQVVCNARGLITSFCARFPGMFV</sequence>
<protein>
    <submittedName>
        <fullName evidence="4">Putative nuclease HARBI1</fullName>
    </submittedName>
</protein>
<evidence type="ECO:0000313" key="5">
    <source>
        <dbReference type="Proteomes" id="UP000770661"/>
    </source>
</evidence>
<feature type="domain" description="DDE Tnp4" evidence="3">
    <location>
        <begin position="92"/>
        <end position="137"/>
    </location>
</feature>
<gene>
    <name evidence="4" type="primary">harbi1_22</name>
    <name evidence="4" type="ORF">GWK47_010894</name>
</gene>
<evidence type="ECO:0000256" key="2">
    <source>
        <dbReference type="ARBA" id="ARBA00022723"/>
    </source>
</evidence>
<dbReference type="InterPro" id="IPR026103">
    <property type="entry name" value="HARBI1_animal"/>
</dbReference>
<evidence type="ECO:0000313" key="4">
    <source>
        <dbReference type="EMBL" id="KAG0715883.1"/>
    </source>
</evidence>
<dbReference type="Proteomes" id="UP000770661">
    <property type="component" value="Unassembled WGS sequence"/>
</dbReference>
<dbReference type="OrthoDB" id="6368001at2759"/>
<evidence type="ECO:0000256" key="1">
    <source>
        <dbReference type="ARBA" id="ARBA00001968"/>
    </source>
</evidence>
<reference evidence="4" key="1">
    <citation type="submission" date="2020-07" db="EMBL/GenBank/DDBJ databases">
        <title>The High-quality genome of the commercially important snow crab, Chionoecetes opilio.</title>
        <authorList>
            <person name="Jeong J.-H."/>
            <person name="Ryu S."/>
        </authorList>
    </citation>
    <scope>NUCLEOTIDE SEQUENCE</scope>
    <source>
        <strain evidence="4">MADBK_172401_WGS</strain>
        <tissue evidence="4">Digestive gland</tissue>
    </source>
</reference>